<evidence type="ECO:0000313" key="1">
    <source>
        <dbReference type="EMBL" id="QGM99696.1"/>
    </source>
</evidence>
<evidence type="ECO:0008006" key="3">
    <source>
        <dbReference type="Google" id="ProtNLM"/>
    </source>
</evidence>
<dbReference type="KEGG" id="mpar:F7D14_13340"/>
<organism evidence="1 2">
    <name type="scientific">Methylocystis parvus</name>
    <dbReference type="NCBI Taxonomy" id="134"/>
    <lineage>
        <taxon>Bacteria</taxon>
        <taxon>Pseudomonadati</taxon>
        <taxon>Pseudomonadota</taxon>
        <taxon>Alphaproteobacteria</taxon>
        <taxon>Hyphomicrobiales</taxon>
        <taxon>Methylocystaceae</taxon>
        <taxon>Methylocystis</taxon>
    </lineage>
</organism>
<accession>A0A6B8MAH4</accession>
<dbReference type="Proteomes" id="UP000422569">
    <property type="component" value="Chromosome"/>
</dbReference>
<sequence>MAIADLTAPDPKDATKREAIWPAAVFAQFIANAESPATGIGNDHRISLPAGAHDVKSWRIAGLRIDPGAPGLTSDIIAQFGQSPQLRFILQPVTRKADGGVEVHDVAAHVIYTFSAGKDAPAETGCSAREKPDMEAFRKLARDFAGLRDDLAAGKFGGAAITTAGKPLGVHPGLADNRTAKPLKDALAAVLERHLSGGKLNAMAVMGLPSPAPEPWIFMAMAPVPPGVVPSLPNGGFIPVRGPTLDGKQTAQGLSFVDDTHVMPTPAPNNLNPITCKHAALLAGEAALPVAQRKGLATAPLFQMGDAPVSDPKKVATIQETVDLVADADRSHFFNTDCVSCHTDTRRAMDLLKKTSVPGVDSAALPKEKWNVRNFGWFPSFFRRTLEPTATRRTASETEAVVKFINANGLANP</sequence>
<gene>
    <name evidence="1" type="ORF">F7D14_13340</name>
</gene>
<protein>
    <recommendedName>
        <fullName evidence="3">Cytochrome c domain-containing protein</fullName>
    </recommendedName>
</protein>
<reference evidence="1 2" key="1">
    <citation type="submission" date="2019-09" db="EMBL/GenBank/DDBJ databases">
        <title>Isolation and complete genome sequencing of Methylocystis species.</title>
        <authorList>
            <person name="Rumah B.L."/>
            <person name="Stead C.E."/>
            <person name="Stevens B.C."/>
            <person name="Minton N.P."/>
            <person name="Grosse-Honebrink A."/>
            <person name="Zhang Y."/>
        </authorList>
    </citation>
    <scope>NUCLEOTIDE SEQUENCE [LARGE SCALE GENOMIC DNA]</scope>
    <source>
        <strain evidence="1 2">BRCS2</strain>
    </source>
</reference>
<dbReference type="EMBL" id="CP044331">
    <property type="protein sequence ID" value="QGM99696.1"/>
    <property type="molecule type" value="Genomic_DNA"/>
</dbReference>
<proteinExistence type="predicted"/>
<dbReference type="AlphaFoldDB" id="A0A6B8MAH4"/>
<name>A0A6B8MAH4_9HYPH</name>
<evidence type="ECO:0000313" key="2">
    <source>
        <dbReference type="Proteomes" id="UP000422569"/>
    </source>
</evidence>
<keyword evidence="2" id="KW-1185">Reference proteome</keyword>